<keyword evidence="2" id="KW-0677">Repeat</keyword>
<comment type="caution">
    <text evidence="3">The sequence shown here is derived from an EMBL/GenBank/DDBJ whole genome shotgun (WGS) entry which is preliminary data.</text>
</comment>
<dbReference type="InterPro" id="IPR002885">
    <property type="entry name" value="PPR_rpt"/>
</dbReference>
<dbReference type="InterPro" id="IPR011990">
    <property type="entry name" value="TPR-like_helical_dom_sf"/>
</dbReference>
<dbReference type="Pfam" id="PF01535">
    <property type="entry name" value="PPR"/>
    <property type="match status" value="1"/>
</dbReference>
<sequence>MLKFGVEPTVAPSSNGLCKQSRISQAVSLFNEMIDKGYQPHLLVHNTILNDCIKRTGRGILIEQIGQQKQATWLLNEMADNNISLNIVMYNLD</sequence>
<name>A0ABR2SX56_9ROSI</name>
<accession>A0ABR2SX56</accession>
<dbReference type="EMBL" id="JBBPBN010000010">
    <property type="protein sequence ID" value="KAK9029830.1"/>
    <property type="molecule type" value="Genomic_DNA"/>
</dbReference>
<evidence type="ECO:0000256" key="1">
    <source>
        <dbReference type="ARBA" id="ARBA00007626"/>
    </source>
</evidence>
<dbReference type="NCBIfam" id="TIGR00756">
    <property type="entry name" value="PPR"/>
    <property type="match status" value="1"/>
</dbReference>
<dbReference type="PANTHER" id="PTHR47941">
    <property type="entry name" value="PENTATRICOPEPTIDE REPEAT-CONTAINING PROTEIN 3, MITOCHONDRIAL"/>
    <property type="match status" value="1"/>
</dbReference>
<dbReference type="Proteomes" id="UP001396334">
    <property type="component" value="Unassembled WGS sequence"/>
</dbReference>
<organism evidence="3 4">
    <name type="scientific">Hibiscus sabdariffa</name>
    <name type="common">roselle</name>
    <dbReference type="NCBI Taxonomy" id="183260"/>
    <lineage>
        <taxon>Eukaryota</taxon>
        <taxon>Viridiplantae</taxon>
        <taxon>Streptophyta</taxon>
        <taxon>Embryophyta</taxon>
        <taxon>Tracheophyta</taxon>
        <taxon>Spermatophyta</taxon>
        <taxon>Magnoliopsida</taxon>
        <taxon>eudicotyledons</taxon>
        <taxon>Gunneridae</taxon>
        <taxon>Pentapetalae</taxon>
        <taxon>rosids</taxon>
        <taxon>malvids</taxon>
        <taxon>Malvales</taxon>
        <taxon>Malvaceae</taxon>
        <taxon>Malvoideae</taxon>
        <taxon>Hibiscus</taxon>
    </lineage>
</organism>
<proteinExistence type="inferred from homology"/>
<protein>
    <recommendedName>
        <fullName evidence="5">Pentatricopeptide repeat-containing protein</fullName>
    </recommendedName>
</protein>
<keyword evidence="4" id="KW-1185">Reference proteome</keyword>
<reference evidence="3 4" key="1">
    <citation type="journal article" date="2024" name="G3 (Bethesda)">
        <title>Genome assembly of Hibiscus sabdariffa L. provides insights into metabolisms of medicinal natural products.</title>
        <authorList>
            <person name="Kim T."/>
        </authorList>
    </citation>
    <scope>NUCLEOTIDE SEQUENCE [LARGE SCALE GENOMIC DNA]</scope>
    <source>
        <strain evidence="3">TK-2024</strain>
        <tissue evidence="3">Old leaves</tissue>
    </source>
</reference>
<dbReference type="Gene3D" id="1.25.40.10">
    <property type="entry name" value="Tetratricopeptide repeat domain"/>
    <property type="match status" value="1"/>
</dbReference>
<evidence type="ECO:0000313" key="4">
    <source>
        <dbReference type="Proteomes" id="UP001396334"/>
    </source>
</evidence>
<evidence type="ECO:0000313" key="3">
    <source>
        <dbReference type="EMBL" id="KAK9029830.1"/>
    </source>
</evidence>
<evidence type="ECO:0008006" key="5">
    <source>
        <dbReference type="Google" id="ProtNLM"/>
    </source>
</evidence>
<evidence type="ECO:0000256" key="2">
    <source>
        <dbReference type="ARBA" id="ARBA00022737"/>
    </source>
</evidence>
<comment type="similarity">
    <text evidence="1">Belongs to the PPR family. P subfamily.</text>
</comment>
<gene>
    <name evidence="3" type="ORF">V6N11_031275</name>
</gene>